<protein>
    <submittedName>
        <fullName evidence="1">Uncharacterized protein</fullName>
    </submittedName>
</protein>
<evidence type="ECO:0000313" key="1">
    <source>
        <dbReference type="EMBL" id="CAB3224911.1"/>
    </source>
</evidence>
<organism evidence="1 3">
    <name type="scientific">Arctia plantaginis</name>
    <name type="common">Wood tiger moth</name>
    <name type="synonym">Phalaena plantaginis</name>
    <dbReference type="NCBI Taxonomy" id="874455"/>
    <lineage>
        <taxon>Eukaryota</taxon>
        <taxon>Metazoa</taxon>
        <taxon>Ecdysozoa</taxon>
        <taxon>Arthropoda</taxon>
        <taxon>Hexapoda</taxon>
        <taxon>Insecta</taxon>
        <taxon>Pterygota</taxon>
        <taxon>Neoptera</taxon>
        <taxon>Endopterygota</taxon>
        <taxon>Lepidoptera</taxon>
        <taxon>Glossata</taxon>
        <taxon>Ditrysia</taxon>
        <taxon>Noctuoidea</taxon>
        <taxon>Erebidae</taxon>
        <taxon>Arctiinae</taxon>
        <taxon>Arctia</taxon>
    </lineage>
</organism>
<comment type="caution">
    <text evidence="1">The sequence shown here is derived from an EMBL/GenBank/DDBJ whole genome shotgun (WGS) entry which is preliminary data.</text>
</comment>
<dbReference type="OrthoDB" id="7486614at2759"/>
<dbReference type="Proteomes" id="UP000494256">
    <property type="component" value="Unassembled WGS sequence"/>
</dbReference>
<reference evidence="3 4" key="1">
    <citation type="submission" date="2020-04" db="EMBL/GenBank/DDBJ databases">
        <authorList>
            <person name="Wallbank WR R."/>
            <person name="Pardo Diaz C."/>
            <person name="Kozak K."/>
            <person name="Martin S."/>
            <person name="Jiggins C."/>
            <person name="Moest M."/>
            <person name="Warren A I."/>
            <person name="Byers J.R.P. K."/>
            <person name="Montejo-Kovacevich G."/>
            <person name="Yen C E."/>
        </authorList>
    </citation>
    <scope>NUCLEOTIDE SEQUENCE [LARGE SCALE GENOMIC DNA]</scope>
</reference>
<evidence type="ECO:0000313" key="4">
    <source>
        <dbReference type="Proteomes" id="UP000494256"/>
    </source>
</evidence>
<dbReference type="EMBL" id="CADEBC010000196">
    <property type="protein sequence ID" value="CAB3224911.1"/>
    <property type="molecule type" value="Genomic_DNA"/>
</dbReference>
<gene>
    <name evidence="1" type="ORF">APLA_LOCUS2199</name>
    <name evidence="2" type="ORF">APLA_LOCUS7314</name>
</gene>
<keyword evidence="3" id="KW-1185">Reference proteome</keyword>
<evidence type="ECO:0000313" key="3">
    <source>
        <dbReference type="Proteomes" id="UP000494106"/>
    </source>
</evidence>
<sequence length="94" mass="10517">MKSLDSRFTTAPALRLNMAATYESMASNERLRNCTRESQQQNKVFDCVTSNASCWRLNEHVAETTGSSSSRQCGMVPLFRRAVNLHAHGIGRPQ</sequence>
<proteinExistence type="predicted"/>
<name>A0A8S0YXN5_ARCPL</name>
<accession>A0A8S0YXN5</accession>
<dbReference type="AlphaFoldDB" id="A0A8S0YXN5"/>
<dbReference type="Proteomes" id="UP000494106">
    <property type="component" value="Unassembled WGS sequence"/>
</dbReference>
<evidence type="ECO:0000313" key="2">
    <source>
        <dbReference type="EMBL" id="CAB3236224.1"/>
    </source>
</evidence>
<dbReference type="EMBL" id="CADEBD010000300">
    <property type="protein sequence ID" value="CAB3236224.1"/>
    <property type="molecule type" value="Genomic_DNA"/>
</dbReference>